<dbReference type="RefSeq" id="WP_241993902.1">
    <property type="nucleotide sequence ID" value="NZ_JABUHM010000004.1"/>
</dbReference>
<protein>
    <submittedName>
        <fullName evidence="3">Altronate dehydratase small subunit</fullName>
    </submittedName>
</protein>
<keyword evidence="4" id="KW-1185">Reference proteome</keyword>
<dbReference type="GO" id="GO:0019698">
    <property type="term" value="P:D-galacturonate catabolic process"/>
    <property type="evidence" value="ECO:0007669"/>
    <property type="project" value="TreeGrafter"/>
</dbReference>
<name>A0A4V2RDJ9_9BACI</name>
<sequence length="110" mass="11951">MELKERSFGEGVSGIVMNRNDSVITLLQSVKKDEAITFDIEDETCTLTSKEDVGFGHKLALRKIEAGETILKYGESIGVATTLIEAGEHVHVHNLIGLRGRGDANNLLKG</sequence>
<dbReference type="EMBL" id="SLVV01000006">
    <property type="protein sequence ID" value="TCN25120.1"/>
    <property type="molecule type" value="Genomic_DNA"/>
</dbReference>
<dbReference type="Proteomes" id="UP000295689">
    <property type="component" value="Unassembled WGS sequence"/>
</dbReference>
<organism evidence="3 4">
    <name type="scientific">Mesobacillus foraminis</name>
    <dbReference type="NCBI Taxonomy" id="279826"/>
    <lineage>
        <taxon>Bacteria</taxon>
        <taxon>Bacillati</taxon>
        <taxon>Bacillota</taxon>
        <taxon>Bacilli</taxon>
        <taxon>Bacillales</taxon>
        <taxon>Bacillaceae</taxon>
        <taxon>Mesobacillus</taxon>
    </lineage>
</organism>
<comment type="caution">
    <text evidence="3">The sequence shown here is derived from an EMBL/GenBank/DDBJ whole genome shotgun (WGS) entry which is preliminary data.</text>
</comment>
<dbReference type="AlphaFoldDB" id="A0A4V2RDJ9"/>
<dbReference type="InterPro" id="IPR013974">
    <property type="entry name" value="SAF"/>
</dbReference>
<dbReference type="SMART" id="SM00858">
    <property type="entry name" value="SAF"/>
    <property type="match status" value="1"/>
</dbReference>
<gene>
    <name evidence="3" type="ORF">EV146_106324</name>
</gene>
<feature type="domain" description="SAF" evidence="2">
    <location>
        <begin position="21"/>
        <end position="96"/>
    </location>
</feature>
<dbReference type="GO" id="GO:0016829">
    <property type="term" value="F:lyase activity"/>
    <property type="evidence" value="ECO:0007669"/>
    <property type="project" value="UniProtKB-KW"/>
</dbReference>
<dbReference type="InterPro" id="IPR052172">
    <property type="entry name" value="UxaA_altronate/galactarate_dh"/>
</dbReference>
<dbReference type="Gene3D" id="2.30.130.110">
    <property type="match status" value="1"/>
</dbReference>
<dbReference type="PANTHER" id="PTHR30536">
    <property type="entry name" value="ALTRONATE/GALACTARATE DEHYDRATASE"/>
    <property type="match status" value="1"/>
</dbReference>
<proteinExistence type="predicted"/>
<dbReference type="PANTHER" id="PTHR30536:SF5">
    <property type="entry name" value="ALTRONATE DEHYDRATASE"/>
    <property type="match status" value="1"/>
</dbReference>
<evidence type="ECO:0000259" key="2">
    <source>
        <dbReference type="SMART" id="SM00858"/>
    </source>
</evidence>
<dbReference type="CDD" id="cd11613">
    <property type="entry name" value="SAF_AH_GD"/>
    <property type="match status" value="1"/>
</dbReference>
<evidence type="ECO:0000313" key="4">
    <source>
        <dbReference type="Proteomes" id="UP000295689"/>
    </source>
</evidence>
<evidence type="ECO:0000256" key="1">
    <source>
        <dbReference type="ARBA" id="ARBA00023239"/>
    </source>
</evidence>
<reference evidence="3 4" key="1">
    <citation type="journal article" date="2015" name="Stand. Genomic Sci.">
        <title>Genomic Encyclopedia of Bacterial and Archaeal Type Strains, Phase III: the genomes of soil and plant-associated and newly described type strains.</title>
        <authorList>
            <person name="Whitman W.B."/>
            <person name="Woyke T."/>
            <person name="Klenk H.P."/>
            <person name="Zhou Y."/>
            <person name="Lilburn T.G."/>
            <person name="Beck B.J."/>
            <person name="De Vos P."/>
            <person name="Vandamme P."/>
            <person name="Eisen J.A."/>
            <person name="Garrity G."/>
            <person name="Hugenholtz P."/>
            <person name="Kyrpides N.C."/>
        </authorList>
    </citation>
    <scope>NUCLEOTIDE SEQUENCE [LARGE SCALE GENOMIC DNA]</scope>
    <source>
        <strain evidence="3 4">CV53</strain>
    </source>
</reference>
<keyword evidence="1" id="KW-0456">Lyase</keyword>
<evidence type="ECO:0000313" key="3">
    <source>
        <dbReference type="EMBL" id="TCN25120.1"/>
    </source>
</evidence>
<dbReference type="InterPro" id="IPR044144">
    <property type="entry name" value="SAF_UxaA/GarD"/>
</dbReference>
<accession>A0A4V2RDJ9</accession>